<dbReference type="KEGG" id="cter:A606_03860"/>
<gene>
    <name evidence="2" type="ORF">A606_03860</name>
</gene>
<keyword evidence="3" id="KW-1185">Reference proteome</keyword>
<dbReference type="AlphaFoldDB" id="S4XCV8"/>
<dbReference type="EMBL" id="CP003696">
    <property type="protein sequence ID" value="AGP30421.1"/>
    <property type="molecule type" value="Genomic_DNA"/>
</dbReference>
<name>S4XCV8_9CORY</name>
<evidence type="ECO:0000256" key="1">
    <source>
        <dbReference type="SAM" id="MobiDB-lite"/>
    </source>
</evidence>
<proteinExistence type="predicted"/>
<dbReference type="Proteomes" id="UP000014809">
    <property type="component" value="Chromosome"/>
</dbReference>
<reference evidence="2 3" key="1">
    <citation type="submission" date="2012-06" db="EMBL/GenBank/DDBJ databases">
        <title>Complete genome sequence of Corynebacterium terpenotabidum Y-11 (=DSM 44721).</title>
        <authorList>
            <person name="Ruckert C."/>
            <person name="Albersmeier A."/>
            <person name="Al-Dilaimi A."/>
            <person name="Szczepanowski R."/>
            <person name="Kalinowski J."/>
        </authorList>
    </citation>
    <scope>NUCLEOTIDE SEQUENCE [LARGE SCALE GENOMIC DNA]</scope>
    <source>
        <strain evidence="2 3">Y-11</strain>
    </source>
</reference>
<feature type="region of interest" description="Disordered" evidence="1">
    <location>
        <begin position="30"/>
        <end position="72"/>
    </location>
</feature>
<protein>
    <submittedName>
        <fullName evidence="2">Uncharacterized protein</fullName>
    </submittedName>
</protein>
<accession>S4XCV8</accession>
<dbReference type="HOGENOM" id="CLU_2715565_0_0_11"/>
<dbReference type="RefSeq" id="WP_020440784.1">
    <property type="nucleotide sequence ID" value="NC_021663.1"/>
</dbReference>
<feature type="compositionally biased region" description="Polar residues" evidence="1">
    <location>
        <begin position="30"/>
        <end position="39"/>
    </location>
</feature>
<evidence type="ECO:0000313" key="3">
    <source>
        <dbReference type="Proteomes" id="UP000014809"/>
    </source>
</evidence>
<organism evidence="2 3">
    <name type="scientific">Corynebacterium terpenotabidum Y-11</name>
    <dbReference type="NCBI Taxonomy" id="1200352"/>
    <lineage>
        <taxon>Bacteria</taxon>
        <taxon>Bacillati</taxon>
        <taxon>Actinomycetota</taxon>
        <taxon>Actinomycetes</taxon>
        <taxon>Mycobacteriales</taxon>
        <taxon>Corynebacteriaceae</taxon>
        <taxon>Corynebacterium</taxon>
    </lineage>
</organism>
<dbReference type="PATRIC" id="fig|1200352.3.peg.780"/>
<dbReference type="OrthoDB" id="4427063at2"/>
<dbReference type="eggNOG" id="ENOG5031ISK">
    <property type="taxonomic scope" value="Bacteria"/>
</dbReference>
<sequence>MSLPSFLQAPLTRAQVRHPVIAGNVIRRLTGSSGKSAQASDAAPDVPETAGPLTRDNGIEAAKRAAGVPSGH</sequence>
<dbReference type="STRING" id="1200352.A606_03860"/>
<evidence type="ECO:0000313" key="2">
    <source>
        <dbReference type="EMBL" id="AGP30421.1"/>
    </source>
</evidence>